<evidence type="ECO:0000256" key="1">
    <source>
        <dbReference type="ARBA" id="ARBA00023172"/>
    </source>
</evidence>
<dbReference type="InterPro" id="IPR001584">
    <property type="entry name" value="Integrase_cat-core"/>
</dbReference>
<dbReference type="PANTHER" id="PTHR10948">
    <property type="entry name" value="TRANSPOSASE"/>
    <property type="match status" value="1"/>
</dbReference>
<dbReference type="Proteomes" id="UP001595758">
    <property type="component" value="Unassembled WGS sequence"/>
</dbReference>
<dbReference type="Gene3D" id="3.30.420.10">
    <property type="entry name" value="Ribonuclease H-like superfamily/Ribonuclease H"/>
    <property type="match status" value="1"/>
</dbReference>
<dbReference type="InterPro" id="IPR025246">
    <property type="entry name" value="IS30-like_HTH"/>
</dbReference>
<keyword evidence="1" id="KW-0233">DNA recombination</keyword>
<dbReference type="Pfam" id="PF13936">
    <property type="entry name" value="HTH_38"/>
    <property type="match status" value="1"/>
</dbReference>
<organism evidence="3 4">
    <name type="scientific">Legionella dresdenensis</name>
    <dbReference type="NCBI Taxonomy" id="450200"/>
    <lineage>
        <taxon>Bacteria</taxon>
        <taxon>Pseudomonadati</taxon>
        <taxon>Pseudomonadota</taxon>
        <taxon>Gammaproteobacteria</taxon>
        <taxon>Legionellales</taxon>
        <taxon>Legionellaceae</taxon>
        <taxon>Legionella</taxon>
    </lineage>
</organism>
<dbReference type="NCBIfam" id="NF033563">
    <property type="entry name" value="transpos_IS30"/>
    <property type="match status" value="1"/>
</dbReference>
<dbReference type="PANTHER" id="PTHR10948:SF23">
    <property type="entry name" value="TRANSPOSASE INSI FOR INSERTION SEQUENCE ELEMENT IS30A-RELATED"/>
    <property type="match status" value="1"/>
</dbReference>
<name>A0ABV8CHY6_9GAMM</name>
<dbReference type="Pfam" id="PF00665">
    <property type="entry name" value="rve"/>
    <property type="match status" value="1"/>
</dbReference>
<evidence type="ECO:0000313" key="3">
    <source>
        <dbReference type="EMBL" id="MFC3909913.1"/>
    </source>
</evidence>
<gene>
    <name evidence="3" type="ORF">ACFORL_12620</name>
</gene>
<dbReference type="InterPro" id="IPR053392">
    <property type="entry name" value="Transposase_IS30-like"/>
</dbReference>
<accession>A0ABV8CHY6</accession>
<dbReference type="RefSeq" id="WP_382344580.1">
    <property type="nucleotide sequence ID" value="NZ_JBHSAB010000031.1"/>
</dbReference>
<dbReference type="Gene3D" id="1.10.10.60">
    <property type="entry name" value="Homeodomain-like"/>
    <property type="match status" value="1"/>
</dbReference>
<protein>
    <submittedName>
        <fullName evidence="3">IS30 family transposase</fullName>
    </submittedName>
</protein>
<feature type="domain" description="Integrase catalytic" evidence="2">
    <location>
        <begin position="161"/>
        <end position="322"/>
    </location>
</feature>
<dbReference type="PROSITE" id="PS50994">
    <property type="entry name" value="INTEGRASE"/>
    <property type="match status" value="1"/>
</dbReference>
<sequence length="336" mass="39393">MGKKYKQLSLEERCRISILQREGYSLRKIASIMDRSASTLSRELKRNSTKTKGYDVSYAQIQTKARRWKGHKLERQPELRAAVLDRLAMGWSPQQVANRLAQEQGCAQISYESIYRFIYQQIKRTKDYKWRHYLPSGRSTRRSKMKRKHSSVSFIKHRVSIHKRPKSIEQRKQIGHWEVDLMQFSKKKGAILVVQERLSRILFLSKIPTKEAAPIAENLIALFTQLPNNLVKTVTFDNGTEFAEHHRLTEHNIKTYFCDPYSPWQKGGVENAIGRVRRFLPRKTNLEDINEAELLQIESLYNLTPRKCLGYKTPAEFFSNKVLHFKRERSSPPSRG</sequence>
<evidence type="ECO:0000313" key="4">
    <source>
        <dbReference type="Proteomes" id="UP001595758"/>
    </source>
</evidence>
<evidence type="ECO:0000259" key="2">
    <source>
        <dbReference type="PROSITE" id="PS50994"/>
    </source>
</evidence>
<dbReference type="InterPro" id="IPR051917">
    <property type="entry name" value="Transposase-Integrase"/>
</dbReference>
<dbReference type="InterPro" id="IPR012337">
    <property type="entry name" value="RNaseH-like_sf"/>
</dbReference>
<dbReference type="SUPFAM" id="SSF53098">
    <property type="entry name" value="Ribonuclease H-like"/>
    <property type="match status" value="1"/>
</dbReference>
<reference evidence="4" key="1">
    <citation type="journal article" date="2019" name="Int. J. Syst. Evol. Microbiol.">
        <title>The Global Catalogue of Microorganisms (GCM) 10K type strain sequencing project: providing services to taxonomists for standard genome sequencing and annotation.</title>
        <authorList>
            <consortium name="The Broad Institute Genomics Platform"/>
            <consortium name="The Broad Institute Genome Sequencing Center for Infectious Disease"/>
            <person name="Wu L."/>
            <person name="Ma J."/>
        </authorList>
    </citation>
    <scope>NUCLEOTIDE SEQUENCE [LARGE SCALE GENOMIC DNA]</scope>
    <source>
        <strain evidence="4">CCUG 59858</strain>
    </source>
</reference>
<dbReference type="EMBL" id="JBHSAB010000031">
    <property type="protein sequence ID" value="MFC3909913.1"/>
    <property type="molecule type" value="Genomic_DNA"/>
</dbReference>
<comment type="caution">
    <text evidence="3">The sequence shown here is derived from an EMBL/GenBank/DDBJ whole genome shotgun (WGS) entry which is preliminary data.</text>
</comment>
<keyword evidence="4" id="KW-1185">Reference proteome</keyword>
<proteinExistence type="predicted"/>
<dbReference type="InterPro" id="IPR036397">
    <property type="entry name" value="RNaseH_sf"/>
</dbReference>